<evidence type="ECO:0000313" key="1">
    <source>
        <dbReference type="EMBL" id="AJP18229.1"/>
    </source>
</evidence>
<dbReference type="EMBL" id="KP688397">
    <property type="protein sequence ID" value="AJP18229.1"/>
    <property type="molecule type" value="Genomic_DNA"/>
</dbReference>
<reference evidence="1" key="1">
    <citation type="journal article" date="2015" name="Antimicrob. Agents Chemother.">
        <title>Complete nucleotide sequence of a conjugative plasmid carrying bla(PER-1).</title>
        <authorList>
            <person name="Li R."/>
            <person name="Wong M.H."/>
            <person name="Zhou Y."/>
            <person name="Chan E.W."/>
            <person name="Chen S."/>
        </authorList>
    </citation>
    <scope>NUCLEOTIDE SEQUENCE</scope>
    <source>
        <strain evidence="1">V36</strain>
        <plasmid evidence="1">pVPH1</plasmid>
    </source>
</reference>
<protein>
    <submittedName>
        <fullName evidence="1">Uncharacterized protein</fullName>
    </submittedName>
</protein>
<gene>
    <name evidence="2" type="ORF">EHC69_28160</name>
    <name evidence="1" type="ORF">pVPH1_0057</name>
</gene>
<dbReference type="EMBL" id="CP034301">
    <property type="protein sequence ID" value="QHH13133.1"/>
    <property type="molecule type" value="Genomic_DNA"/>
</dbReference>
<accession>A0A0C5H1R1</accession>
<dbReference type="Proteomes" id="UP000464718">
    <property type="component" value="Plasmid pvpsd2016-2"/>
</dbReference>
<dbReference type="RefSeq" id="WP_014386701.1">
    <property type="nucleotide sequence ID" value="NZ_CP034301.1"/>
</dbReference>
<organism evidence="1">
    <name type="scientific">Vibrio parahaemolyticus</name>
    <dbReference type="NCBI Taxonomy" id="670"/>
    <lineage>
        <taxon>Bacteria</taxon>
        <taxon>Pseudomonadati</taxon>
        <taxon>Pseudomonadota</taxon>
        <taxon>Gammaproteobacteria</taxon>
        <taxon>Vibrionales</taxon>
        <taxon>Vibrionaceae</taxon>
        <taxon>Vibrio</taxon>
    </lineage>
</organism>
<proteinExistence type="predicted"/>
<evidence type="ECO:0000313" key="3">
    <source>
        <dbReference type="Proteomes" id="UP000464718"/>
    </source>
</evidence>
<geneLocation type="plasmid" evidence="1">
    <name>pVPH1</name>
</geneLocation>
<geneLocation type="plasmid" evidence="3">
    <name>pvpsd2016-2</name>
</geneLocation>
<evidence type="ECO:0000313" key="2">
    <source>
        <dbReference type="EMBL" id="QHH13133.1"/>
    </source>
</evidence>
<sequence>MQSHKVTTSSSHTQLTEEELLVLQAKAELFDELNIMLVEAGQSGTPEEAAVVISANLAFIAGTEKSPLIADASENWKQLTNLSTQQNGIQDIALKPKECA</sequence>
<name>A0A0C5H1R1_VIBPH</name>
<geneLocation type="plasmid" evidence="2">
    <name>pVPSD2016-2</name>
</geneLocation>
<reference evidence="2 3" key="2">
    <citation type="submission" date="2018-12" db="EMBL/GenBank/DDBJ databases">
        <title>Genomic insights into the evolutionary origins and pathogenicity of five Vibrio parahaemolyticus strains isolated from the shrimp with acute hepatopancreatic necrosis disease (AHPND).</title>
        <authorList>
            <person name="Yang Q."/>
            <person name="Dong X."/>
            <person name="Xie G."/>
            <person name="Fu S."/>
            <person name="Zou P."/>
            <person name="Sun J."/>
            <person name="Wang Y."/>
            <person name="Huang J."/>
        </authorList>
    </citation>
    <scope>NUCLEOTIDE SEQUENCE [LARGE SCALE GENOMIC DNA]</scope>
    <source>
        <strain evidence="2 3">20160303005-1</strain>
        <plasmid evidence="2">pVPSD2016-2</plasmid>
        <plasmid evidence="3">pvpsd2016-2</plasmid>
    </source>
</reference>
<keyword evidence="1" id="KW-0614">Plasmid</keyword>
<dbReference type="AlphaFoldDB" id="A0A0C5H1R1"/>